<keyword evidence="4" id="KW-0808">Transferase</keyword>
<dbReference type="InterPro" id="IPR023370">
    <property type="entry name" value="TrmO-like_N"/>
</dbReference>
<dbReference type="PROSITE" id="PS51668">
    <property type="entry name" value="TSAA_2"/>
    <property type="match status" value="1"/>
</dbReference>
<dbReference type="Gene3D" id="2.40.30.70">
    <property type="entry name" value="YaeB-like"/>
    <property type="match status" value="1"/>
</dbReference>
<evidence type="ECO:0000313" key="7">
    <source>
        <dbReference type="Proteomes" id="UP000480929"/>
    </source>
</evidence>
<keyword evidence="4" id="KW-0489">Methyltransferase</keyword>
<evidence type="ECO:0000313" key="5">
    <source>
        <dbReference type="EMBL" id="MSC32550.1"/>
    </source>
</evidence>
<dbReference type="CDD" id="cd09281">
    <property type="entry name" value="UPF0066"/>
    <property type="match status" value="1"/>
</dbReference>
<sequence>MKTYQVNSIGTIRCGAQGTFLCLDKPFIPALLGLEGFSHLQVLWWFSDFDSDPYRTVLQTPQPYKNGPEQMGIFATRSPVRPNPIGLTTVEILHVDAARGLIEIAYIDAHDSSPILDLKPYTPSFDRLNTPRVPAWCAHWPMSLEASETFDWEAEFNF</sequence>
<evidence type="ECO:0000259" key="3">
    <source>
        <dbReference type="PROSITE" id="PS51668"/>
    </source>
</evidence>
<comment type="caution">
    <text evidence="4">The sequence shown here is derived from an EMBL/GenBank/DDBJ whole genome shotgun (WGS) entry which is preliminary data.</text>
</comment>
<evidence type="ECO:0000256" key="2">
    <source>
        <dbReference type="ARBA" id="ARBA00033753"/>
    </source>
</evidence>
<reference evidence="6 7" key="1">
    <citation type="journal article" date="2019" name="Nat. Med.">
        <title>A library of human gut bacterial isolates paired with longitudinal multiomics data enables mechanistic microbiome research.</title>
        <authorList>
            <person name="Poyet M."/>
            <person name="Groussin M."/>
            <person name="Gibbons S.M."/>
            <person name="Avila-Pacheco J."/>
            <person name="Jiang X."/>
            <person name="Kearney S.M."/>
            <person name="Perrotta A.R."/>
            <person name="Berdy B."/>
            <person name="Zhao S."/>
            <person name="Lieberman T.D."/>
            <person name="Swanson P.K."/>
            <person name="Smith M."/>
            <person name="Roesemann S."/>
            <person name="Alexander J.E."/>
            <person name="Rich S.A."/>
            <person name="Livny J."/>
            <person name="Vlamakis H."/>
            <person name="Clish C."/>
            <person name="Bullock K."/>
            <person name="Deik A."/>
            <person name="Scott J."/>
            <person name="Pierce K.A."/>
            <person name="Xavier R.J."/>
            <person name="Alm E.J."/>
        </authorList>
    </citation>
    <scope>NUCLEOTIDE SEQUENCE [LARGE SCALE GENOMIC DNA]</scope>
    <source>
        <strain evidence="4 6">BIOML-A4</strain>
        <strain evidence="5 7">BIOML-A5</strain>
    </source>
</reference>
<dbReference type="PANTHER" id="PTHR12818:SF0">
    <property type="entry name" value="TRNA (ADENINE(37)-N6)-METHYLTRANSFERASE"/>
    <property type="match status" value="1"/>
</dbReference>
<dbReference type="RefSeq" id="WP_154238035.1">
    <property type="nucleotide sequence ID" value="NZ_CALJPI010000077.1"/>
</dbReference>
<evidence type="ECO:0000313" key="4">
    <source>
        <dbReference type="EMBL" id="MSA88476.1"/>
    </source>
</evidence>
<gene>
    <name evidence="5" type="ORF">GKD88_05390</name>
    <name evidence="4" type="ORF">GKE08_03970</name>
</gene>
<dbReference type="GO" id="GO:0008168">
    <property type="term" value="F:methyltransferase activity"/>
    <property type="evidence" value="ECO:0007669"/>
    <property type="project" value="UniProtKB-KW"/>
</dbReference>
<dbReference type="Proteomes" id="UP000480929">
    <property type="component" value="Unassembled WGS sequence"/>
</dbReference>
<name>A0A6N7S572_9FIRM</name>
<proteinExistence type="inferred from homology"/>
<keyword evidence="7" id="KW-1185">Reference proteome</keyword>
<dbReference type="EMBL" id="WKPJ01000003">
    <property type="protein sequence ID" value="MSA88476.1"/>
    <property type="molecule type" value="Genomic_DNA"/>
</dbReference>
<dbReference type="Proteomes" id="UP000433575">
    <property type="component" value="Unassembled WGS sequence"/>
</dbReference>
<accession>A0A6N7S572</accession>
<keyword evidence="1" id="KW-0949">S-adenosyl-L-methionine</keyword>
<dbReference type="AlphaFoldDB" id="A0A6N7S572"/>
<dbReference type="GO" id="GO:0032259">
    <property type="term" value="P:methylation"/>
    <property type="evidence" value="ECO:0007669"/>
    <property type="project" value="UniProtKB-KW"/>
</dbReference>
<comment type="similarity">
    <text evidence="2">Belongs to the tRNA methyltransferase O family.</text>
</comment>
<dbReference type="OrthoDB" id="9804309at2"/>
<dbReference type="Pfam" id="PF01980">
    <property type="entry name" value="TrmO_N"/>
    <property type="match status" value="1"/>
</dbReference>
<dbReference type="PANTHER" id="PTHR12818">
    <property type="entry name" value="TRNA (ADENINE(37)-N6)-METHYLTRANSFERASE"/>
    <property type="match status" value="1"/>
</dbReference>
<dbReference type="InterPro" id="IPR036414">
    <property type="entry name" value="YaeB_N_sf"/>
</dbReference>
<evidence type="ECO:0000256" key="1">
    <source>
        <dbReference type="ARBA" id="ARBA00022691"/>
    </source>
</evidence>
<organism evidence="4 6">
    <name type="scientific">Holdemania massiliensis</name>
    <dbReference type="NCBI Taxonomy" id="1468449"/>
    <lineage>
        <taxon>Bacteria</taxon>
        <taxon>Bacillati</taxon>
        <taxon>Bacillota</taxon>
        <taxon>Erysipelotrichia</taxon>
        <taxon>Erysipelotrichales</taxon>
        <taxon>Erysipelotrichaceae</taxon>
        <taxon>Holdemania</taxon>
    </lineage>
</organism>
<evidence type="ECO:0000313" key="6">
    <source>
        <dbReference type="Proteomes" id="UP000433575"/>
    </source>
</evidence>
<dbReference type="SUPFAM" id="SSF118196">
    <property type="entry name" value="YaeB-like"/>
    <property type="match status" value="1"/>
</dbReference>
<protein>
    <submittedName>
        <fullName evidence="4">tRNA (N6-threonylcarbamoyladenosine(37)-N6)-methyltransferase TrmO</fullName>
    </submittedName>
</protein>
<dbReference type="InterPro" id="IPR040372">
    <property type="entry name" value="YaeB-like"/>
</dbReference>
<feature type="domain" description="TsaA-like" evidence="3">
    <location>
        <begin position="6"/>
        <end position="130"/>
    </location>
</feature>
<dbReference type="InterPro" id="IPR036413">
    <property type="entry name" value="YaeB-like_sf"/>
</dbReference>
<dbReference type="EMBL" id="WKPI01000006">
    <property type="protein sequence ID" value="MSC32550.1"/>
    <property type="molecule type" value="Genomic_DNA"/>
</dbReference>